<dbReference type="InterPro" id="IPR050867">
    <property type="entry name" value="NiFe/NiFeSe_hydrgnase_LSU"/>
</dbReference>
<feature type="region of interest" description="Disordered" evidence="1">
    <location>
        <begin position="276"/>
        <end position="295"/>
    </location>
</feature>
<dbReference type="PANTHER" id="PTHR42958:SF2">
    <property type="entry name" value="UPTAKE HYDROGENASE LARGE SUBUNIT"/>
    <property type="match status" value="1"/>
</dbReference>
<dbReference type="EMBL" id="JAUOZS010000001">
    <property type="protein sequence ID" value="MDT8902951.1"/>
    <property type="molecule type" value="Genomic_DNA"/>
</dbReference>
<keyword evidence="3" id="KW-1185">Reference proteome</keyword>
<evidence type="ECO:0000313" key="3">
    <source>
        <dbReference type="Proteomes" id="UP001254848"/>
    </source>
</evidence>
<dbReference type="InterPro" id="IPR001501">
    <property type="entry name" value="Ni-dep_hyd_lsu"/>
</dbReference>
<name>A0ABU3P1M2_9FIRM</name>
<comment type="caution">
    <text evidence="2">The sequence shown here is derived from an EMBL/GenBank/DDBJ whole genome shotgun (WGS) entry which is preliminary data.</text>
</comment>
<dbReference type="Proteomes" id="UP001254848">
    <property type="component" value="Unassembled WGS sequence"/>
</dbReference>
<proteinExistence type="predicted"/>
<dbReference type="PANTHER" id="PTHR42958">
    <property type="entry name" value="HYDROGENASE-2 LARGE CHAIN"/>
    <property type="match status" value="1"/>
</dbReference>
<protein>
    <submittedName>
        <fullName evidence="2">Nickel-dependent hydrogenase large subunit</fullName>
    </submittedName>
</protein>
<gene>
    <name evidence="2" type="ORF">Q4T40_17040</name>
</gene>
<accession>A0ABU3P1M2</accession>
<evidence type="ECO:0000256" key="1">
    <source>
        <dbReference type="SAM" id="MobiDB-lite"/>
    </source>
</evidence>
<reference evidence="2 3" key="1">
    <citation type="submission" date="2023-07" db="EMBL/GenBank/DDBJ databases">
        <title>The novel representative of Negativicutes class, Anaeroselena agilis gen. nov. sp. nov.</title>
        <authorList>
            <person name="Prokofeva M.I."/>
            <person name="Elcheninov A.G."/>
            <person name="Klyukina A."/>
            <person name="Kublanov I.V."/>
            <person name="Frolov E.N."/>
            <person name="Podosokorskaya O.A."/>
        </authorList>
    </citation>
    <scope>NUCLEOTIDE SEQUENCE [LARGE SCALE GENOMIC DNA]</scope>
    <source>
        <strain evidence="2 3">4137-cl</strain>
    </source>
</reference>
<dbReference type="InterPro" id="IPR029014">
    <property type="entry name" value="NiFe-Hase_large"/>
</dbReference>
<dbReference type="Pfam" id="PF00374">
    <property type="entry name" value="NiFeSe_Hases"/>
    <property type="match status" value="2"/>
</dbReference>
<organism evidence="2 3">
    <name type="scientific">Anaeroselena agilis</name>
    <dbReference type="NCBI Taxonomy" id="3063788"/>
    <lineage>
        <taxon>Bacteria</taxon>
        <taxon>Bacillati</taxon>
        <taxon>Bacillota</taxon>
        <taxon>Negativicutes</taxon>
        <taxon>Acetonemataceae</taxon>
        <taxon>Anaeroselena</taxon>
    </lineage>
</organism>
<sequence>MARKTIFPMTRIHEPIRVDVEVEGGRVTDAWVSSHLYRGWEQMMPGRDVRDSILFTQRICGICSSAHAVADCLALQQATGLAPTVNGQHLINLILAADIIQNHLRHFYLLALPDYAAGPDTPPWTPRPPKPDFRLPAKTSAELVGRLPAAVRIAASAHELMAMFGAKAPHQQTIMVTGVTQQTNADQIKAATAIVRQIKYFIEGVHIPDVLTVAAHYPDYYTIGKGNGNFLSFGMFPDPLTGRRAIRAGVQTGGGAVGDVDAALISEEIRYSWYREGSGGRPDTENTVPDRDKPDAYSWTKAPRYKGLAFESGPLPRAVLNGEYREKGGGVMDRLIARAHETLKLCRLAEGWLAQLVPGQPSLRPYTLPPQGEGAGLTDVMRGALGHWLKFKDGKIQHHQVVTPTTWKFSPRDASGRRGVVEEALIGTPVADLASLVEVGRVVRSFDPCFTCAVHAVNLPNAKPLII</sequence>
<evidence type="ECO:0000313" key="2">
    <source>
        <dbReference type="EMBL" id="MDT8902951.1"/>
    </source>
</evidence>
<dbReference type="SUPFAM" id="SSF56762">
    <property type="entry name" value="HydB/Nqo4-like"/>
    <property type="match status" value="1"/>
</dbReference>
<dbReference type="Gene3D" id="1.10.645.10">
    <property type="entry name" value="Cytochrome-c3 Hydrogenase, chain B"/>
    <property type="match status" value="1"/>
</dbReference>
<feature type="compositionally biased region" description="Basic and acidic residues" evidence="1">
    <location>
        <begin position="282"/>
        <end position="295"/>
    </location>
</feature>
<dbReference type="RefSeq" id="WP_413781414.1">
    <property type="nucleotide sequence ID" value="NZ_JAUOZS010000001.1"/>
</dbReference>